<dbReference type="PANTHER" id="PTHR47027:SF29">
    <property type="entry name" value="C2H2-TYPE DOMAIN-CONTAINING PROTEIN"/>
    <property type="match status" value="1"/>
</dbReference>
<accession>A0ABR1D1F9</accession>
<proteinExistence type="predicted"/>
<feature type="region of interest" description="Disordered" evidence="1">
    <location>
        <begin position="131"/>
        <end position="156"/>
    </location>
</feature>
<reference evidence="3 4" key="1">
    <citation type="submission" date="2023-08" db="EMBL/GenBank/DDBJ databases">
        <title>A Necator americanus chromosomal reference genome.</title>
        <authorList>
            <person name="Ilik V."/>
            <person name="Petrzelkova K.J."/>
            <person name="Pardy F."/>
            <person name="Fuh T."/>
            <person name="Niatou-Singa F.S."/>
            <person name="Gouil Q."/>
            <person name="Baker L."/>
            <person name="Ritchie M.E."/>
            <person name="Jex A.R."/>
            <person name="Gazzola D."/>
            <person name="Li H."/>
            <person name="Toshio Fujiwara R."/>
            <person name="Zhan B."/>
            <person name="Aroian R.V."/>
            <person name="Pafco B."/>
            <person name="Schwarz E.M."/>
        </authorList>
    </citation>
    <scope>NUCLEOTIDE SEQUENCE [LARGE SCALE GENOMIC DNA]</scope>
    <source>
        <strain evidence="3 4">Aroian</strain>
        <tissue evidence="3">Whole animal</tissue>
    </source>
</reference>
<feature type="domain" description="Reverse transcriptase" evidence="2">
    <location>
        <begin position="4"/>
        <end position="122"/>
    </location>
</feature>
<dbReference type="Proteomes" id="UP001303046">
    <property type="component" value="Unassembled WGS sequence"/>
</dbReference>
<name>A0ABR1D1F9_NECAM</name>
<organism evidence="3 4">
    <name type="scientific">Necator americanus</name>
    <name type="common">Human hookworm</name>
    <dbReference type="NCBI Taxonomy" id="51031"/>
    <lineage>
        <taxon>Eukaryota</taxon>
        <taxon>Metazoa</taxon>
        <taxon>Ecdysozoa</taxon>
        <taxon>Nematoda</taxon>
        <taxon>Chromadorea</taxon>
        <taxon>Rhabditida</taxon>
        <taxon>Rhabditina</taxon>
        <taxon>Rhabditomorpha</taxon>
        <taxon>Strongyloidea</taxon>
        <taxon>Ancylostomatidae</taxon>
        <taxon>Bunostominae</taxon>
        <taxon>Necator</taxon>
    </lineage>
</organism>
<evidence type="ECO:0000313" key="3">
    <source>
        <dbReference type="EMBL" id="KAK6744379.1"/>
    </source>
</evidence>
<dbReference type="EMBL" id="JAVFWL010000003">
    <property type="protein sequence ID" value="KAK6744379.1"/>
    <property type="molecule type" value="Genomic_DNA"/>
</dbReference>
<comment type="caution">
    <text evidence="3">The sequence shown here is derived from an EMBL/GenBank/DDBJ whole genome shotgun (WGS) entry which is preliminary data.</text>
</comment>
<dbReference type="PANTHER" id="PTHR47027">
    <property type="entry name" value="REVERSE TRANSCRIPTASE DOMAIN-CONTAINING PROTEIN"/>
    <property type="match status" value="1"/>
</dbReference>
<dbReference type="Pfam" id="PF00078">
    <property type="entry name" value="RVT_1"/>
    <property type="match status" value="1"/>
</dbReference>
<keyword evidence="4" id="KW-1185">Reference proteome</keyword>
<evidence type="ECO:0000256" key="1">
    <source>
        <dbReference type="SAM" id="MobiDB-lite"/>
    </source>
</evidence>
<protein>
    <recommendedName>
        <fullName evidence="2">Reverse transcriptase domain-containing protein</fullName>
    </recommendedName>
</protein>
<evidence type="ECO:0000259" key="2">
    <source>
        <dbReference type="Pfam" id="PF00078"/>
    </source>
</evidence>
<feature type="compositionally biased region" description="Polar residues" evidence="1">
    <location>
        <begin position="131"/>
        <end position="148"/>
    </location>
</feature>
<sequence>MPLCLTFFDFWKAFDTVETEAVMEAFDIHGLPTQYIKRGVRQRDTISPKIFSATLENALRGLECDNMGVEADGRHLPHLCFADEIVLITSSTNQAEPMLAKFDETSRRIGLQLNLVKRMFMRNGRVSDASFTPNRKNISECSRSSVGQEETAARGAQKSIENIVKRTKNIRLDAHPFKPLLFLV</sequence>
<gene>
    <name evidence="3" type="primary">Necator_chrIII.g11984</name>
    <name evidence="3" type="ORF">RB195_011218</name>
</gene>
<dbReference type="InterPro" id="IPR000477">
    <property type="entry name" value="RT_dom"/>
</dbReference>
<evidence type="ECO:0000313" key="4">
    <source>
        <dbReference type="Proteomes" id="UP001303046"/>
    </source>
</evidence>